<evidence type="ECO:0000313" key="2">
    <source>
        <dbReference type="EMBL" id="RXK48854.1"/>
    </source>
</evidence>
<name>A0A4Q1BZ87_9BACT</name>
<keyword evidence="3" id="KW-1185">Reference proteome</keyword>
<dbReference type="InterPro" id="IPR000595">
    <property type="entry name" value="cNMP-bd_dom"/>
</dbReference>
<dbReference type="PROSITE" id="PS50042">
    <property type="entry name" value="CNMP_BINDING_3"/>
    <property type="match status" value="1"/>
</dbReference>
<dbReference type="InterPro" id="IPR014710">
    <property type="entry name" value="RmlC-like_jellyroll"/>
</dbReference>
<dbReference type="OrthoDB" id="1933280at2"/>
<evidence type="ECO:0000313" key="3">
    <source>
        <dbReference type="Proteomes" id="UP000289455"/>
    </source>
</evidence>
<evidence type="ECO:0000259" key="1">
    <source>
        <dbReference type="PROSITE" id="PS50042"/>
    </source>
</evidence>
<proteinExistence type="predicted"/>
<reference evidence="2 3" key="1">
    <citation type="submission" date="2019-01" db="EMBL/GenBank/DDBJ databases">
        <title>Cytophagaceae bacterium strain CAR-16.</title>
        <authorList>
            <person name="Chen W.-M."/>
        </authorList>
    </citation>
    <scope>NUCLEOTIDE SEQUENCE [LARGE SCALE GENOMIC DNA]</scope>
    <source>
        <strain evidence="2 3">CAR-16</strain>
    </source>
</reference>
<feature type="domain" description="Cyclic nucleotide-binding" evidence="1">
    <location>
        <begin position="11"/>
        <end position="54"/>
    </location>
</feature>
<dbReference type="SUPFAM" id="SSF51206">
    <property type="entry name" value="cAMP-binding domain-like"/>
    <property type="match status" value="1"/>
</dbReference>
<dbReference type="InterPro" id="IPR018490">
    <property type="entry name" value="cNMP-bd_dom_sf"/>
</dbReference>
<dbReference type="Pfam" id="PF00027">
    <property type="entry name" value="cNMP_binding"/>
    <property type="match status" value="1"/>
</dbReference>
<sequence>MTLYIDKINNYIKCLDNETLNALQNISSTKQYKKGELLLRQDEVCTKSYLLQNGIARKYYLNGAKEITTELYFENDLAVSFDSYSLQQPSREFIEALTDVTVSITHYQAFQDAKAKYTKLLTLDLMFAEYYGIWVENRLFQFHTLTATERYLEILNKSPHIIQSIPLTIIASYLGISLETLSRIRAKI</sequence>
<accession>A0A4Q1BZ87</accession>
<organism evidence="2 3">
    <name type="scientific">Aquirufa rosea</name>
    <dbReference type="NCBI Taxonomy" id="2509241"/>
    <lineage>
        <taxon>Bacteria</taxon>
        <taxon>Pseudomonadati</taxon>
        <taxon>Bacteroidota</taxon>
        <taxon>Cytophagia</taxon>
        <taxon>Cytophagales</taxon>
        <taxon>Flectobacillaceae</taxon>
        <taxon>Aquirufa</taxon>
    </lineage>
</organism>
<dbReference type="EMBL" id="SDHY01000004">
    <property type="protein sequence ID" value="RXK48854.1"/>
    <property type="molecule type" value="Genomic_DNA"/>
</dbReference>
<gene>
    <name evidence="2" type="ORF">ESB04_07830</name>
</gene>
<dbReference type="Proteomes" id="UP000289455">
    <property type="component" value="Unassembled WGS sequence"/>
</dbReference>
<dbReference type="CDD" id="cd00038">
    <property type="entry name" value="CAP_ED"/>
    <property type="match status" value="1"/>
</dbReference>
<comment type="caution">
    <text evidence="2">The sequence shown here is derived from an EMBL/GenBank/DDBJ whole genome shotgun (WGS) entry which is preliminary data.</text>
</comment>
<protein>
    <submittedName>
        <fullName evidence="2">Crp/Fnr family transcriptional regulator</fullName>
    </submittedName>
</protein>
<dbReference type="AlphaFoldDB" id="A0A4Q1BZ87"/>
<dbReference type="Gene3D" id="2.60.120.10">
    <property type="entry name" value="Jelly Rolls"/>
    <property type="match status" value="1"/>
</dbReference>